<evidence type="ECO:0000313" key="3">
    <source>
        <dbReference type="Proteomes" id="UP000006876"/>
    </source>
</evidence>
<sequence>MKATFDATKLIIAALGALASSPPAVASSDLAIPTVAMHVQYTGAPVGNATAEAALPSLRTWSGTLSVPLHGHAYTSEHISHVYLFECSAEFIEQSKVNLGLQLSIASVNANESFMTFEVKTKVQTVHSIDVATSPDCVLGPGAEVLRPVVGTRAATVRLELARDGTPATVPLLDGSVMQMAIINALAATERADLPMEASF</sequence>
<gene>
    <name evidence="2" type="ordered locus">AXYL_06744</name>
</gene>
<dbReference type="HOGENOM" id="CLU_1363733_0_0_4"/>
<keyword evidence="1" id="KW-0732">Signal</keyword>
<name>E3HY74_ACHXA</name>
<dbReference type="EMBL" id="CP002289">
    <property type="protein sequence ID" value="ADP20028.1"/>
    <property type="molecule type" value="Genomic_DNA"/>
</dbReference>
<dbReference type="AlphaFoldDB" id="E3HY74"/>
<accession>E3HY74</accession>
<protein>
    <recommendedName>
        <fullName evidence="4">Secreted protein</fullName>
    </recommendedName>
</protein>
<evidence type="ECO:0000313" key="2">
    <source>
        <dbReference type="EMBL" id="ADP20028.1"/>
    </source>
</evidence>
<dbReference type="Proteomes" id="UP000006876">
    <property type="component" value="Plasmid pA82"/>
</dbReference>
<dbReference type="KEGG" id="axy:AXYL_06744"/>
<keyword evidence="2" id="KW-0614">Plasmid</keyword>
<feature type="chain" id="PRO_5003171741" description="Secreted protein" evidence="1">
    <location>
        <begin position="27"/>
        <end position="200"/>
    </location>
</feature>
<evidence type="ECO:0008006" key="4">
    <source>
        <dbReference type="Google" id="ProtNLM"/>
    </source>
</evidence>
<evidence type="ECO:0000256" key="1">
    <source>
        <dbReference type="SAM" id="SignalP"/>
    </source>
</evidence>
<geneLocation type="plasmid" evidence="2 3">
    <name>pA82</name>
</geneLocation>
<dbReference type="RefSeq" id="WP_013397216.1">
    <property type="nucleotide sequence ID" value="NC_014642.1"/>
</dbReference>
<feature type="signal peptide" evidence="1">
    <location>
        <begin position="1"/>
        <end position="26"/>
    </location>
</feature>
<proteinExistence type="predicted"/>
<organism evidence="2 3">
    <name type="scientific">Achromobacter xylosoxidans (strain A8)</name>
    <dbReference type="NCBI Taxonomy" id="762376"/>
    <lineage>
        <taxon>Bacteria</taxon>
        <taxon>Pseudomonadati</taxon>
        <taxon>Pseudomonadota</taxon>
        <taxon>Betaproteobacteria</taxon>
        <taxon>Burkholderiales</taxon>
        <taxon>Alcaligenaceae</taxon>
        <taxon>Achromobacter</taxon>
    </lineage>
</organism>
<reference evidence="3" key="1">
    <citation type="journal article" date="2011" name="J. Bacteriol.">
        <title>Complete genome sequence of the haloaromatic acid-degrading bacterium Achromobacter xylosoxidans A8.</title>
        <authorList>
            <person name="Strnad H."/>
            <person name="Ridl J."/>
            <person name="Paces J."/>
            <person name="Kolar M."/>
            <person name="Vlcek C."/>
            <person name="Paces V."/>
        </authorList>
    </citation>
    <scope>NUCLEOTIDE SEQUENCE [LARGE SCALE GENOMIC DNA]</scope>
    <source>
        <strain evidence="3">A8</strain>
        <plasmid evidence="3">pA82</plasmid>
    </source>
</reference>